<sequence>MWFILISVPTRLHYSRLVPEFKGGRWPEARACWESVQGRRSDAILLRSGLKEVVEKHLEVVWSSFQGSKRVRSLGRLLSGGEHHLSGAVDNGGCALT</sequence>
<comment type="caution">
    <text evidence="1">The sequence shown here is derived from an EMBL/GenBank/DDBJ whole genome shotgun (WGS) entry which is preliminary data.</text>
</comment>
<protein>
    <submittedName>
        <fullName evidence="1">Uncharacterized protein</fullName>
    </submittedName>
</protein>
<name>A0A3N0XX59_ANAGA</name>
<accession>A0A3N0XX59</accession>
<organism evidence="1 2">
    <name type="scientific">Anabarilius grahami</name>
    <name type="common">Kanglang fish</name>
    <name type="synonym">Barilius grahami</name>
    <dbReference type="NCBI Taxonomy" id="495550"/>
    <lineage>
        <taxon>Eukaryota</taxon>
        <taxon>Metazoa</taxon>
        <taxon>Chordata</taxon>
        <taxon>Craniata</taxon>
        <taxon>Vertebrata</taxon>
        <taxon>Euteleostomi</taxon>
        <taxon>Actinopterygii</taxon>
        <taxon>Neopterygii</taxon>
        <taxon>Teleostei</taxon>
        <taxon>Ostariophysi</taxon>
        <taxon>Cypriniformes</taxon>
        <taxon>Xenocyprididae</taxon>
        <taxon>Xenocypridinae</taxon>
        <taxon>Xenocypridinae incertae sedis</taxon>
        <taxon>Anabarilius</taxon>
    </lineage>
</organism>
<reference evidence="1 2" key="1">
    <citation type="submission" date="2018-10" db="EMBL/GenBank/DDBJ databases">
        <title>Genome assembly for a Yunnan-Guizhou Plateau 3E fish, Anabarilius grahami (Regan), and its evolutionary and genetic applications.</title>
        <authorList>
            <person name="Jiang W."/>
        </authorList>
    </citation>
    <scope>NUCLEOTIDE SEQUENCE [LARGE SCALE GENOMIC DNA]</scope>
    <source>
        <strain evidence="1">AG-KIZ</strain>
        <tissue evidence="1">Muscle</tissue>
    </source>
</reference>
<keyword evidence="2" id="KW-1185">Reference proteome</keyword>
<dbReference type="EMBL" id="RJVU01057857">
    <property type="protein sequence ID" value="ROK15717.1"/>
    <property type="molecule type" value="Genomic_DNA"/>
</dbReference>
<dbReference type="Proteomes" id="UP000281406">
    <property type="component" value="Unassembled WGS sequence"/>
</dbReference>
<gene>
    <name evidence="1" type="ORF">DPX16_10021</name>
</gene>
<evidence type="ECO:0000313" key="1">
    <source>
        <dbReference type="EMBL" id="ROK15717.1"/>
    </source>
</evidence>
<dbReference type="AlphaFoldDB" id="A0A3N0XX59"/>
<evidence type="ECO:0000313" key="2">
    <source>
        <dbReference type="Proteomes" id="UP000281406"/>
    </source>
</evidence>
<proteinExistence type="predicted"/>